<dbReference type="InterPro" id="IPR050109">
    <property type="entry name" value="HTH-type_TetR-like_transc_reg"/>
</dbReference>
<sequence length="221" mass="25065">MYLDEQVFNEFIVVAKSVISRAEQAEETKKKLLESALVLFSEQGYSKSSIRGLARMAGLSDGILYHHFPKGKQEILAVLLTQGVQQAMAHLNSMNQNLSQAPLNVVLDALCEMCVQLFSQHRALLKIILRESESMQLSEIHVISQLFEGRQQWLAALLEQRSQQGQIRQMDFMLAAQQFMAMNIQYGMTGLLNLNIGCDIADAEQRQRMIDHTLKLWQVAI</sequence>
<dbReference type="PANTHER" id="PTHR30055">
    <property type="entry name" value="HTH-TYPE TRANSCRIPTIONAL REGULATOR RUTR"/>
    <property type="match status" value="1"/>
</dbReference>
<dbReference type="Pfam" id="PF14246">
    <property type="entry name" value="TetR_C_7"/>
    <property type="match status" value="1"/>
</dbReference>
<comment type="caution">
    <text evidence="4">The sequence shown here is derived from an EMBL/GenBank/DDBJ whole genome shotgun (WGS) entry which is preliminary data.</text>
</comment>
<protein>
    <submittedName>
        <fullName evidence="4">TetR family transcriptional regulator</fullName>
    </submittedName>
</protein>
<dbReference type="InterPro" id="IPR036271">
    <property type="entry name" value="Tet_transcr_reg_TetR-rel_C_sf"/>
</dbReference>
<dbReference type="PANTHER" id="PTHR30055:SF226">
    <property type="entry name" value="HTH-TYPE TRANSCRIPTIONAL REGULATOR PKSA"/>
    <property type="match status" value="1"/>
</dbReference>
<dbReference type="InterPro" id="IPR009057">
    <property type="entry name" value="Homeodomain-like_sf"/>
</dbReference>
<evidence type="ECO:0000256" key="2">
    <source>
        <dbReference type="PROSITE-ProRule" id="PRU00335"/>
    </source>
</evidence>
<dbReference type="EMBL" id="RCHC01000005">
    <property type="protein sequence ID" value="RLL22747.1"/>
    <property type="molecule type" value="Genomic_DNA"/>
</dbReference>
<dbReference type="InterPro" id="IPR001647">
    <property type="entry name" value="HTH_TetR"/>
</dbReference>
<evidence type="ECO:0000313" key="4">
    <source>
        <dbReference type="EMBL" id="RLL22747.1"/>
    </source>
</evidence>
<feature type="DNA-binding region" description="H-T-H motif" evidence="2">
    <location>
        <begin position="49"/>
        <end position="68"/>
    </location>
</feature>
<dbReference type="PROSITE" id="PS50977">
    <property type="entry name" value="HTH_TETR_2"/>
    <property type="match status" value="1"/>
</dbReference>
<evidence type="ECO:0000313" key="5">
    <source>
        <dbReference type="Proteomes" id="UP000280271"/>
    </source>
</evidence>
<proteinExistence type="predicted"/>
<evidence type="ECO:0000259" key="3">
    <source>
        <dbReference type="PROSITE" id="PS50977"/>
    </source>
</evidence>
<reference evidence="4 5" key="1">
    <citation type="submission" date="2018-09" db="EMBL/GenBank/DDBJ databases">
        <title>The draft genome of Acinetobacter sp. strains.</title>
        <authorList>
            <person name="Qin J."/>
            <person name="Feng Y."/>
            <person name="Zong Z."/>
        </authorList>
    </citation>
    <scope>NUCLEOTIDE SEQUENCE [LARGE SCALE GENOMIC DNA]</scope>
    <source>
        <strain evidence="4 5">WCHAc060005</strain>
    </source>
</reference>
<gene>
    <name evidence="4" type="ORF">D9K81_05960</name>
</gene>
<keyword evidence="1 2" id="KW-0238">DNA-binding</keyword>
<evidence type="ECO:0000256" key="1">
    <source>
        <dbReference type="ARBA" id="ARBA00023125"/>
    </source>
</evidence>
<dbReference type="SUPFAM" id="SSF46689">
    <property type="entry name" value="Homeodomain-like"/>
    <property type="match status" value="1"/>
</dbReference>
<dbReference type="InterPro" id="IPR039536">
    <property type="entry name" value="TetR_C_Proteobacteria"/>
</dbReference>
<dbReference type="Gene3D" id="1.10.357.10">
    <property type="entry name" value="Tetracycline Repressor, domain 2"/>
    <property type="match status" value="1"/>
</dbReference>
<keyword evidence="5" id="KW-1185">Reference proteome</keyword>
<feature type="domain" description="HTH tetR-type" evidence="3">
    <location>
        <begin position="26"/>
        <end position="86"/>
    </location>
</feature>
<accession>A0ABX9TX64</accession>
<dbReference type="SUPFAM" id="SSF48498">
    <property type="entry name" value="Tetracyclin repressor-like, C-terminal domain"/>
    <property type="match status" value="1"/>
</dbReference>
<dbReference type="Pfam" id="PF00440">
    <property type="entry name" value="TetR_N"/>
    <property type="match status" value="1"/>
</dbReference>
<dbReference type="Proteomes" id="UP000280271">
    <property type="component" value="Unassembled WGS sequence"/>
</dbReference>
<dbReference type="PRINTS" id="PR00455">
    <property type="entry name" value="HTHTETR"/>
</dbReference>
<organism evidence="4 5">
    <name type="scientific">Acinetobacter chengduensis</name>
    <dbReference type="NCBI Taxonomy" id="2420890"/>
    <lineage>
        <taxon>Bacteria</taxon>
        <taxon>Pseudomonadati</taxon>
        <taxon>Pseudomonadota</taxon>
        <taxon>Gammaproteobacteria</taxon>
        <taxon>Moraxellales</taxon>
        <taxon>Moraxellaceae</taxon>
        <taxon>Acinetobacter</taxon>
    </lineage>
</organism>
<name>A0ABX9TX64_9GAMM</name>